<gene>
    <name evidence="1" type="ORF">B0T15DRAFT_388094</name>
</gene>
<dbReference type="PANTHER" id="PTHR38688:SF1">
    <property type="entry name" value="FAD_NAD(P)-BINDING DOMAIN-CONTAINING PROTEIN"/>
    <property type="match status" value="1"/>
</dbReference>
<keyword evidence="2" id="KW-1185">Reference proteome</keyword>
<dbReference type="GeneID" id="87883252"/>
<comment type="caution">
    <text evidence="1">The sequence shown here is derived from an EMBL/GenBank/DDBJ whole genome shotgun (WGS) entry which is preliminary data.</text>
</comment>
<evidence type="ECO:0000313" key="2">
    <source>
        <dbReference type="Proteomes" id="UP001273166"/>
    </source>
</evidence>
<dbReference type="Proteomes" id="UP001273166">
    <property type="component" value="Unassembled WGS sequence"/>
</dbReference>
<dbReference type="RefSeq" id="XP_062726989.1">
    <property type="nucleotide sequence ID" value="XM_062864423.1"/>
</dbReference>
<dbReference type="PRINTS" id="PR00368">
    <property type="entry name" value="FADPNR"/>
</dbReference>
<accession>A0AAJ0M6Z0</accession>
<dbReference type="EMBL" id="JAUDZG010000001">
    <property type="protein sequence ID" value="KAK3311209.1"/>
    <property type="molecule type" value="Genomic_DNA"/>
</dbReference>
<evidence type="ECO:0000313" key="1">
    <source>
        <dbReference type="EMBL" id="KAK3311209.1"/>
    </source>
</evidence>
<protein>
    <submittedName>
        <fullName evidence="1">Pyridine nucleotide-disulfide oxidoreductase-domain-containing protein</fullName>
    </submittedName>
</protein>
<dbReference type="PANTHER" id="PTHR38688">
    <property type="entry name" value="PYR_REDOX_2 DOMAIN-CONTAINING PROTEIN"/>
    <property type="match status" value="1"/>
</dbReference>
<dbReference type="InterPro" id="IPR053275">
    <property type="entry name" value="Agnestin_monoxygenase"/>
</dbReference>
<dbReference type="Gene3D" id="3.50.50.60">
    <property type="entry name" value="FAD/NAD(P)-binding domain"/>
    <property type="match status" value="1"/>
</dbReference>
<organism evidence="1 2">
    <name type="scientific">Chaetomium strumarium</name>
    <dbReference type="NCBI Taxonomy" id="1170767"/>
    <lineage>
        <taxon>Eukaryota</taxon>
        <taxon>Fungi</taxon>
        <taxon>Dikarya</taxon>
        <taxon>Ascomycota</taxon>
        <taxon>Pezizomycotina</taxon>
        <taxon>Sordariomycetes</taxon>
        <taxon>Sordariomycetidae</taxon>
        <taxon>Sordariales</taxon>
        <taxon>Chaetomiaceae</taxon>
        <taxon>Chaetomium</taxon>
    </lineage>
</organism>
<name>A0AAJ0M6Z0_9PEZI</name>
<dbReference type="SUPFAM" id="SSF51905">
    <property type="entry name" value="FAD/NAD(P)-binding domain"/>
    <property type="match status" value="1"/>
</dbReference>
<reference evidence="1" key="2">
    <citation type="submission" date="2023-06" db="EMBL/GenBank/DDBJ databases">
        <authorList>
            <consortium name="Lawrence Berkeley National Laboratory"/>
            <person name="Mondo S.J."/>
            <person name="Hensen N."/>
            <person name="Bonometti L."/>
            <person name="Westerberg I."/>
            <person name="Brannstrom I.O."/>
            <person name="Guillou S."/>
            <person name="Cros-Aarteil S."/>
            <person name="Calhoun S."/>
            <person name="Haridas S."/>
            <person name="Kuo A."/>
            <person name="Pangilinan J."/>
            <person name="Riley R."/>
            <person name="Labutti K."/>
            <person name="Andreopoulos B."/>
            <person name="Lipzen A."/>
            <person name="Chen C."/>
            <person name="Yanf M."/>
            <person name="Daum C."/>
            <person name="Ng V."/>
            <person name="Clum A."/>
            <person name="Steindorff A."/>
            <person name="Ohm R."/>
            <person name="Martin F."/>
            <person name="Silar P."/>
            <person name="Natvig D."/>
            <person name="Lalanne C."/>
            <person name="Gautier V."/>
            <person name="Ament-Velasquez S.L."/>
            <person name="Kruys A."/>
            <person name="Hutchinson M.I."/>
            <person name="Powell A.J."/>
            <person name="Barry K."/>
            <person name="Miller A.N."/>
            <person name="Grigoriev I.V."/>
            <person name="Debuchy R."/>
            <person name="Gladieux P."/>
            <person name="Thoren M.H."/>
            <person name="Johannesson H."/>
        </authorList>
    </citation>
    <scope>NUCLEOTIDE SEQUENCE</scope>
    <source>
        <strain evidence="1">CBS 333.67</strain>
    </source>
</reference>
<dbReference type="AlphaFoldDB" id="A0AAJ0M6Z0"/>
<dbReference type="InterPro" id="IPR036188">
    <property type="entry name" value="FAD/NAD-bd_sf"/>
</dbReference>
<sequence>MQPLTRRCCSHIRSGSIQTWRKCSSPHSLQGLRIPYSLRFTRRNHNATSQPQRASVIVIGAGPAGIAVVGNLLETVPHAKILWVDRSFDGGSIGQLYRELPSYSPASDYLQYASALATFRNICDASPEPNAITALKELDPEMTCSLNHAADMLKLLTNGLIKRVQPIVGNVTHVVRDTWPRKWTVTLELNPQSGPEPVLLKFQAPMVVYCTGSRPQTMELPVNVSRLTLPTALAPSRLAKVISPDTPRTVAVIGDGHSAVLVLRNLFRMAAVSHPGLRIRWFTRTANLRYAEETADGVIINENTGLTGEAARFARTMLEGDALDTSDARHYVTRFVFPSSRDEAERDQLEMEMLREHLEGCDYVIQAIGFTRSRLPEVRAGLAPFRGPVGKPKRLVFNGLTGSFFPNMWDRNAVVGLFGAGSAFPELEFTTEGWRQPAVSMWKFMNFLKRMVPQWVVATTKGEFVKDERRVAWEAKGTREIIHGRKGSWSDM</sequence>
<proteinExistence type="predicted"/>
<reference evidence="1" key="1">
    <citation type="journal article" date="2023" name="Mol. Phylogenet. Evol.">
        <title>Genome-scale phylogeny and comparative genomics of the fungal order Sordariales.</title>
        <authorList>
            <person name="Hensen N."/>
            <person name="Bonometti L."/>
            <person name="Westerberg I."/>
            <person name="Brannstrom I.O."/>
            <person name="Guillou S."/>
            <person name="Cros-Aarteil S."/>
            <person name="Calhoun S."/>
            <person name="Haridas S."/>
            <person name="Kuo A."/>
            <person name="Mondo S."/>
            <person name="Pangilinan J."/>
            <person name="Riley R."/>
            <person name="LaButti K."/>
            <person name="Andreopoulos B."/>
            <person name="Lipzen A."/>
            <person name="Chen C."/>
            <person name="Yan M."/>
            <person name="Daum C."/>
            <person name="Ng V."/>
            <person name="Clum A."/>
            <person name="Steindorff A."/>
            <person name="Ohm R.A."/>
            <person name="Martin F."/>
            <person name="Silar P."/>
            <person name="Natvig D.O."/>
            <person name="Lalanne C."/>
            <person name="Gautier V."/>
            <person name="Ament-Velasquez S.L."/>
            <person name="Kruys A."/>
            <person name="Hutchinson M.I."/>
            <person name="Powell A.J."/>
            <person name="Barry K."/>
            <person name="Miller A.N."/>
            <person name="Grigoriev I.V."/>
            <person name="Debuchy R."/>
            <person name="Gladieux P."/>
            <person name="Hiltunen Thoren M."/>
            <person name="Johannesson H."/>
        </authorList>
    </citation>
    <scope>NUCLEOTIDE SEQUENCE</scope>
    <source>
        <strain evidence="1">CBS 333.67</strain>
    </source>
</reference>